<accession>A0A016UYV9</accession>
<organism evidence="2 3">
    <name type="scientific">Ancylostoma ceylanicum</name>
    <dbReference type="NCBI Taxonomy" id="53326"/>
    <lineage>
        <taxon>Eukaryota</taxon>
        <taxon>Metazoa</taxon>
        <taxon>Ecdysozoa</taxon>
        <taxon>Nematoda</taxon>
        <taxon>Chromadorea</taxon>
        <taxon>Rhabditida</taxon>
        <taxon>Rhabditina</taxon>
        <taxon>Rhabditomorpha</taxon>
        <taxon>Strongyloidea</taxon>
        <taxon>Ancylostomatidae</taxon>
        <taxon>Ancylostomatinae</taxon>
        <taxon>Ancylostoma</taxon>
    </lineage>
</organism>
<keyword evidence="3" id="KW-1185">Reference proteome</keyword>
<dbReference type="EMBL" id="JARK01001357">
    <property type="protein sequence ID" value="EYC20569.1"/>
    <property type="molecule type" value="Genomic_DNA"/>
</dbReference>
<proteinExistence type="predicted"/>
<evidence type="ECO:0000256" key="1">
    <source>
        <dbReference type="SAM" id="MobiDB-lite"/>
    </source>
</evidence>
<feature type="compositionally biased region" description="Polar residues" evidence="1">
    <location>
        <begin position="40"/>
        <end position="52"/>
    </location>
</feature>
<sequence length="79" mass="8932">MNKLHPLSSRMVQGVIPDSYQPSRPAGQRHRGKPIRRNFPLTQEVQQTTRVSTPCPGPCLRPFGTHCKLSKLEQQCLPN</sequence>
<gene>
    <name evidence="2" type="primary">Acey_s0021.g281</name>
    <name evidence="2" type="ORF">Y032_0021g281</name>
</gene>
<name>A0A016UYV9_9BILA</name>
<evidence type="ECO:0000313" key="3">
    <source>
        <dbReference type="Proteomes" id="UP000024635"/>
    </source>
</evidence>
<dbReference type="AlphaFoldDB" id="A0A016UYV9"/>
<reference evidence="3" key="1">
    <citation type="journal article" date="2015" name="Nat. Genet.">
        <title>The genome and transcriptome of the zoonotic hookworm Ancylostoma ceylanicum identify infection-specific gene families.</title>
        <authorList>
            <person name="Schwarz E.M."/>
            <person name="Hu Y."/>
            <person name="Antoshechkin I."/>
            <person name="Miller M.M."/>
            <person name="Sternberg P.W."/>
            <person name="Aroian R.V."/>
        </authorList>
    </citation>
    <scope>NUCLEOTIDE SEQUENCE</scope>
    <source>
        <strain evidence="3">HY135</strain>
    </source>
</reference>
<protein>
    <submittedName>
        <fullName evidence="2">Uncharacterized protein</fullName>
    </submittedName>
</protein>
<comment type="caution">
    <text evidence="2">The sequence shown here is derived from an EMBL/GenBank/DDBJ whole genome shotgun (WGS) entry which is preliminary data.</text>
</comment>
<evidence type="ECO:0000313" key="2">
    <source>
        <dbReference type="EMBL" id="EYC20569.1"/>
    </source>
</evidence>
<dbReference type="Proteomes" id="UP000024635">
    <property type="component" value="Unassembled WGS sequence"/>
</dbReference>
<feature type="region of interest" description="Disordered" evidence="1">
    <location>
        <begin position="1"/>
        <end position="55"/>
    </location>
</feature>
<feature type="compositionally biased region" description="Basic residues" evidence="1">
    <location>
        <begin position="27"/>
        <end position="36"/>
    </location>
</feature>